<dbReference type="InterPro" id="IPR016024">
    <property type="entry name" value="ARM-type_fold"/>
</dbReference>
<dbReference type="Pfam" id="PF20168">
    <property type="entry name" value="PDS5"/>
    <property type="match status" value="1"/>
</dbReference>
<organism evidence="2 3">
    <name type="scientific">Reticulomyxa filosa</name>
    <dbReference type="NCBI Taxonomy" id="46433"/>
    <lineage>
        <taxon>Eukaryota</taxon>
        <taxon>Sar</taxon>
        <taxon>Rhizaria</taxon>
        <taxon>Retaria</taxon>
        <taxon>Foraminifera</taxon>
        <taxon>Monothalamids</taxon>
        <taxon>Reticulomyxidae</taxon>
        <taxon>Reticulomyxa</taxon>
    </lineage>
</organism>
<dbReference type="SUPFAM" id="SSF48371">
    <property type="entry name" value="ARM repeat"/>
    <property type="match status" value="1"/>
</dbReference>
<dbReference type="InterPro" id="IPR021133">
    <property type="entry name" value="HEAT_type_2"/>
</dbReference>
<reference evidence="2 3" key="1">
    <citation type="journal article" date="2013" name="Curr. Biol.">
        <title>The Genome of the Foraminiferan Reticulomyxa filosa.</title>
        <authorList>
            <person name="Glockner G."/>
            <person name="Hulsmann N."/>
            <person name="Schleicher M."/>
            <person name="Noegel A.A."/>
            <person name="Eichinger L."/>
            <person name="Gallinger C."/>
            <person name="Pawlowski J."/>
            <person name="Sierra R."/>
            <person name="Euteneuer U."/>
            <person name="Pillet L."/>
            <person name="Moustafa A."/>
            <person name="Platzer M."/>
            <person name="Groth M."/>
            <person name="Szafranski K."/>
            <person name="Schliwa M."/>
        </authorList>
    </citation>
    <scope>NUCLEOTIDE SEQUENCE [LARGE SCALE GENOMIC DNA]</scope>
</reference>
<feature type="repeat" description="HEAT" evidence="1">
    <location>
        <begin position="30"/>
        <end position="67"/>
    </location>
</feature>
<name>X6LQV3_RETFI</name>
<gene>
    <name evidence="2" type="ORF">RFI_33883</name>
</gene>
<dbReference type="Gene3D" id="1.25.10.10">
    <property type="entry name" value="Leucine-rich Repeat Variant"/>
    <property type="match status" value="1"/>
</dbReference>
<accession>X6LQV3</accession>
<feature type="non-terminal residue" evidence="2">
    <location>
        <position position="1"/>
    </location>
</feature>
<dbReference type="Proteomes" id="UP000023152">
    <property type="component" value="Unassembled WGS sequence"/>
</dbReference>
<feature type="repeat" description="HEAT" evidence="1">
    <location>
        <begin position="68"/>
        <end position="106"/>
    </location>
</feature>
<comment type="caution">
    <text evidence="2">The sequence shown here is derived from an EMBL/GenBank/DDBJ whole genome shotgun (WGS) entry which is preliminary data.</text>
</comment>
<evidence type="ECO:0000313" key="3">
    <source>
        <dbReference type="Proteomes" id="UP000023152"/>
    </source>
</evidence>
<keyword evidence="3" id="KW-1185">Reference proteome</keyword>
<feature type="non-terminal residue" evidence="2">
    <location>
        <position position="173"/>
    </location>
</feature>
<protein>
    <submittedName>
        <fullName evidence="2">Uncharacterized protein</fullName>
    </submittedName>
</protein>
<evidence type="ECO:0000256" key="1">
    <source>
        <dbReference type="PROSITE-ProRule" id="PRU00103"/>
    </source>
</evidence>
<dbReference type="AlphaFoldDB" id="X6LQV3"/>
<sequence>KDKHEDVRRSCARSLGIIAAKASEKRLEEVINALTSGSKDENNNVRVSCAKSIGVISEKLNEKQLENAIHTLIDGFKDKNNDVRQSCARSLGVISTNLNDKRLEEEQEYYYFDLYSKALKKISTKWNEKQSERVFNALIFVSKHSIDTKKDYYFVKLLGLISTKLNDKQLYLL</sequence>
<dbReference type="PROSITE" id="PS50077">
    <property type="entry name" value="HEAT_REPEAT"/>
    <property type="match status" value="2"/>
</dbReference>
<evidence type="ECO:0000313" key="2">
    <source>
        <dbReference type="EMBL" id="ETO03522.1"/>
    </source>
</evidence>
<dbReference type="EMBL" id="ASPP01033073">
    <property type="protein sequence ID" value="ETO03522.1"/>
    <property type="molecule type" value="Genomic_DNA"/>
</dbReference>
<dbReference type="OrthoDB" id="4848999at2759"/>
<dbReference type="InterPro" id="IPR011989">
    <property type="entry name" value="ARM-like"/>
</dbReference>
<proteinExistence type="predicted"/>